<feature type="transmembrane region" description="Helical" evidence="9">
    <location>
        <begin position="182"/>
        <end position="203"/>
    </location>
</feature>
<dbReference type="PANTHER" id="PTHR14969">
    <property type="entry name" value="SPHINGOSINE-1-PHOSPHATE PHOSPHOHYDROLASE"/>
    <property type="match status" value="1"/>
</dbReference>
<dbReference type="GO" id="GO:0005789">
    <property type="term" value="C:endoplasmic reticulum membrane"/>
    <property type="evidence" value="ECO:0007669"/>
    <property type="project" value="UniProtKB-SubCell"/>
</dbReference>
<dbReference type="EMBL" id="MU006221">
    <property type="protein sequence ID" value="KAF2829167.1"/>
    <property type="molecule type" value="Genomic_DNA"/>
</dbReference>
<dbReference type="PANTHER" id="PTHR14969:SF28">
    <property type="entry name" value="DIHYDROSPHINGOSINE 1-PHOSPHATE PHOSPHATASE LCB3-RELATED"/>
    <property type="match status" value="1"/>
</dbReference>
<organism evidence="11 12">
    <name type="scientific">Ophiobolus disseminans</name>
    <dbReference type="NCBI Taxonomy" id="1469910"/>
    <lineage>
        <taxon>Eukaryota</taxon>
        <taxon>Fungi</taxon>
        <taxon>Dikarya</taxon>
        <taxon>Ascomycota</taxon>
        <taxon>Pezizomycotina</taxon>
        <taxon>Dothideomycetes</taxon>
        <taxon>Pleosporomycetidae</taxon>
        <taxon>Pleosporales</taxon>
        <taxon>Pleosporineae</taxon>
        <taxon>Phaeosphaeriaceae</taxon>
        <taxon>Ophiobolus</taxon>
    </lineage>
</organism>
<feature type="region of interest" description="Disordered" evidence="8">
    <location>
        <begin position="490"/>
        <end position="510"/>
    </location>
</feature>
<protein>
    <submittedName>
        <fullName evidence="11">Acid phosphatase/Vanadium-dependent haloperoxidase</fullName>
    </submittedName>
</protein>
<evidence type="ECO:0000259" key="10">
    <source>
        <dbReference type="SMART" id="SM00014"/>
    </source>
</evidence>
<keyword evidence="11" id="KW-0560">Oxidoreductase</keyword>
<name>A0A6A7A8Y3_9PLEO</name>
<dbReference type="GO" id="GO:0042392">
    <property type="term" value="F:sphingosine-1-phosphate phosphatase activity"/>
    <property type="evidence" value="ECO:0007669"/>
    <property type="project" value="TreeGrafter"/>
</dbReference>
<evidence type="ECO:0000256" key="2">
    <source>
        <dbReference type="ARBA" id="ARBA00022692"/>
    </source>
</evidence>
<gene>
    <name evidence="11" type="ORF">CC86DRAFT_286439</name>
</gene>
<keyword evidence="3" id="KW-0378">Hydrolase</keyword>
<evidence type="ECO:0000256" key="9">
    <source>
        <dbReference type="SAM" id="Phobius"/>
    </source>
</evidence>
<evidence type="ECO:0000256" key="6">
    <source>
        <dbReference type="ARBA" id="ARBA00023136"/>
    </source>
</evidence>
<keyword evidence="11" id="KW-0575">Peroxidase</keyword>
<dbReference type="Gene3D" id="1.20.144.10">
    <property type="entry name" value="Phosphatidic acid phosphatase type 2/haloperoxidase"/>
    <property type="match status" value="1"/>
</dbReference>
<dbReference type="AlphaFoldDB" id="A0A6A7A8Y3"/>
<feature type="transmembrane region" description="Helical" evidence="9">
    <location>
        <begin position="311"/>
        <end position="331"/>
    </location>
</feature>
<keyword evidence="6 9" id="KW-0472">Membrane</keyword>
<evidence type="ECO:0000256" key="8">
    <source>
        <dbReference type="SAM" id="MobiDB-lite"/>
    </source>
</evidence>
<evidence type="ECO:0000256" key="3">
    <source>
        <dbReference type="ARBA" id="ARBA00022801"/>
    </source>
</evidence>
<evidence type="ECO:0000256" key="1">
    <source>
        <dbReference type="ARBA" id="ARBA00004477"/>
    </source>
</evidence>
<evidence type="ECO:0000256" key="5">
    <source>
        <dbReference type="ARBA" id="ARBA00022989"/>
    </source>
</evidence>
<feature type="region of interest" description="Disordered" evidence="8">
    <location>
        <begin position="426"/>
        <end position="456"/>
    </location>
</feature>
<dbReference type="SUPFAM" id="SSF48317">
    <property type="entry name" value="Acid phosphatase/Vanadium-dependent haloperoxidase"/>
    <property type="match status" value="1"/>
</dbReference>
<evidence type="ECO:0000256" key="7">
    <source>
        <dbReference type="ARBA" id="ARBA00038324"/>
    </source>
</evidence>
<feature type="domain" description="Phosphatidic acid phosphatase type 2/haloperoxidase" evidence="10">
    <location>
        <begin position="106"/>
        <end position="228"/>
    </location>
</feature>
<evidence type="ECO:0000313" key="11">
    <source>
        <dbReference type="EMBL" id="KAF2829167.1"/>
    </source>
</evidence>
<dbReference type="SMART" id="SM00014">
    <property type="entry name" value="acidPPc"/>
    <property type="match status" value="1"/>
</dbReference>
<dbReference type="OrthoDB" id="301434at2759"/>
<keyword evidence="5 9" id="KW-1133">Transmembrane helix</keyword>
<dbReference type="Proteomes" id="UP000799424">
    <property type="component" value="Unassembled WGS sequence"/>
</dbReference>
<dbReference type="GO" id="GO:0004601">
    <property type="term" value="F:peroxidase activity"/>
    <property type="evidence" value="ECO:0007669"/>
    <property type="project" value="UniProtKB-KW"/>
</dbReference>
<dbReference type="InterPro" id="IPR036938">
    <property type="entry name" value="PAP2/HPO_sf"/>
</dbReference>
<feature type="transmembrane region" description="Helical" evidence="9">
    <location>
        <begin position="269"/>
        <end position="291"/>
    </location>
</feature>
<keyword evidence="2 9" id="KW-0812">Transmembrane</keyword>
<dbReference type="CDD" id="cd03388">
    <property type="entry name" value="PAP2_SPPase1"/>
    <property type="match status" value="1"/>
</dbReference>
<evidence type="ECO:0000313" key="12">
    <source>
        <dbReference type="Proteomes" id="UP000799424"/>
    </source>
</evidence>
<comment type="similarity">
    <text evidence="7">Belongs to the type 2 lipid phosphate phosphatase family.</text>
</comment>
<dbReference type="InterPro" id="IPR000326">
    <property type="entry name" value="PAP2/HPO"/>
</dbReference>
<sequence length="576" mass="63974">MCPQHNAPASEVPASKGPMQPLREPRLDAGNKHHDHYARRLPSWRNALRNRLIPIVRWETPWLAYMQDTLRSPALDAYFAYTANLGTHTFFMIFLPIQFWCGYTSVGRATVFMLAAGVYLTGFLKDLVCLPRPLSPPLARISMSGSAALEYGFPSSHSANAVSVAFYAIYTIRQSPEAYHPYVYIGSQALFYFYALSIIFGRLYCGMHGFLDVLVGSTIGAMITAFYLAYIDWLESWIFSGTYTDIFVATLVACIMIRINPEPADDCPCFDDSVSFLGVVIGINLGAWHYAQTGLALDTPIPSTVPFDLGEIGLLKTTIRIVLGVVMIFMWRATAKPALLKMLPPFFRLLEQARLNLPRAFFLNASKYTSVPTLHGDDNLIPSASELPHKIMNLAHPRKRSVSVGPQSAADAYETLAYRNRRRRESVSSLDGAIAEDDSWTPSSRPHAKPQTPALEKAEPDLLGAGLLPTPMQSRIHSYEHMMGTGPVYPSEKNATTPPDSDTGEGGDTLQFTQTLTDEENETEKREIFMKLMKPRVRYDVEVVTKLIVYTGIAWLAVEGNPLLFELVGLGMPGQA</sequence>
<feature type="transmembrane region" description="Helical" evidence="9">
    <location>
        <begin position="111"/>
        <end position="130"/>
    </location>
</feature>
<keyword evidence="12" id="KW-1185">Reference proteome</keyword>
<evidence type="ECO:0000256" key="4">
    <source>
        <dbReference type="ARBA" id="ARBA00022824"/>
    </source>
</evidence>
<feature type="transmembrane region" description="Helical" evidence="9">
    <location>
        <begin position="210"/>
        <end position="231"/>
    </location>
</feature>
<dbReference type="Pfam" id="PF01569">
    <property type="entry name" value="PAP2"/>
    <property type="match status" value="1"/>
</dbReference>
<feature type="transmembrane region" description="Helical" evidence="9">
    <location>
        <begin position="237"/>
        <end position="257"/>
    </location>
</feature>
<proteinExistence type="inferred from homology"/>
<comment type="subcellular location">
    <subcellularLocation>
        <location evidence="1">Endoplasmic reticulum membrane</location>
        <topology evidence="1">Multi-pass membrane protein</topology>
    </subcellularLocation>
</comment>
<keyword evidence="4" id="KW-0256">Endoplasmic reticulum</keyword>
<reference evidence="11" key="1">
    <citation type="journal article" date="2020" name="Stud. Mycol.">
        <title>101 Dothideomycetes genomes: a test case for predicting lifestyles and emergence of pathogens.</title>
        <authorList>
            <person name="Haridas S."/>
            <person name="Albert R."/>
            <person name="Binder M."/>
            <person name="Bloem J."/>
            <person name="Labutti K."/>
            <person name="Salamov A."/>
            <person name="Andreopoulos B."/>
            <person name="Baker S."/>
            <person name="Barry K."/>
            <person name="Bills G."/>
            <person name="Bluhm B."/>
            <person name="Cannon C."/>
            <person name="Castanera R."/>
            <person name="Culley D."/>
            <person name="Daum C."/>
            <person name="Ezra D."/>
            <person name="Gonzalez J."/>
            <person name="Henrissat B."/>
            <person name="Kuo A."/>
            <person name="Liang C."/>
            <person name="Lipzen A."/>
            <person name="Lutzoni F."/>
            <person name="Magnuson J."/>
            <person name="Mondo S."/>
            <person name="Nolan M."/>
            <person name="Ohm R."/>
            <person name="Pangilinan J."/>
            <person name="Park H.-J."/>
            <person name="Ramirez L."/>
            <person name="Alfaro M."/>
            <person name="Sun H."/>
            <person name="Tritt A."/>
            <person name="Yoshinaga Y."/>
            <person name="Zwiers L.-H."/>
            <person name="Turgeon B."/>
            <person name="Goodwin S."/>
            <person name="Spatafora J."/>
            <person name="Crous P."/>
            <person name="Grigoriev I."/>
        </authorList>
    </citation>
    <scope>NUCLEOTIDE SEQUENCE</scope>
    <source>
        <strain evidence="11">CBS 113818</strain>
    </source>
</reference>
<feature type="region of interest" description="Disordered" evidence="8">
    <location>
        <begin position="1"/>
        <end position="26"/>
    </location>
</feature>
<feature type="transmembrane region" description="Helical" evidence="9">
    <location>
        <begin position="78"/>
        <end position="99"/>
    </location>
</feature>
<accession>A0A6A7A8Y3</accession>